<keyword evidence="3" id="KW-1185">Reference proteome</keyword>
<dbReference type="Proteomes" id="UP000283210">
    <property type="component" value="Chromosome 9"/>
</dbReference>
<organism evidence="2 3">
    <name type="scientific">Oryzias javanicus</name>
    <name type="common">Javanese ricefish</name>
    <name type="synonym">Aplocheilus javanicus</name>
    <dbReference type="NCBI Taxonomy" id="123683"/>
    <lineage>
        <taxon>Eukaryota</taxon>
        <taxon>Metazoa</taxon>
        <taxon>Chordata</taxon>
        <taxon>Craniata</taxon>
        <taxon>Vertebrata</taxon>
        <taxon>Euteleostomi</taxon>
        <taxon>Actinopterygii</taxon>
        <taxon>Neopterygii</taxon>
        <taxon>Teleostei</taxon>
        <taxon>Neoteleostei</taxon>
        <taxon>Acanthomorphata</taxon>
        <taxon>Ovalentaria</taxon>
        <taxon>Atherinomorphae</taxon>
        <taxon>Beloniformes</taxon>
        <taxon>Adrianichthyidae</taxon>
        <taxon>Oryziinae</taxon>
        <taxon>Oryzias</taxon>
    </lineage>
</organism>
<evidence type="ECO:0000313" key="2">
    <source>
        <dbReference type="EMBL" id="RVE67782.1"/>
    </source>
</evidence>
<evidence type="ECO:0000313" key="3">
    <source>
        <dbReference type="Proteomes" id="UP000283210"/>
    </source>
</evidence>
<reference evidence="2 3" key="1">
    <citation type="submission" date="2018-11" db="EMBL/GenBank/DDBJ databases">
        <authorList>
            <person name="Lopez-Roques C."/>
            <person name="Donnadieu C."/>
            <person name="Bouchez O."/>
            <person name="Klopp C."/>
            <person name="Cabau C."/>
            <person name="Zahm M."/>
        </authorList>
    </citation>
    <scope>NUCLEOTIDE SEQUENCE [LARGE SCALE GENOMIC DNA]</scope>
    <source>
        <strain evidence="2">RS831</strain>
        <tissue evidence="2">Whole body</tissue>
    </source>
</reference>
<evidence type="ECO:0000256" key="1">
    <source>
        <dbReference type="SAM" id="MobiDB-lite"/>
    </source>
</evidence>
<accession>A0A3S2MID1</accession>
<reference evidence="2 3" key="2">
    <citation type="submission" date="2019-01" db="EMBL/GenBank/DDBJ databases">
        <title>A chromosome length genome reference of the Java medaka (oryzias javanicus).</title>
        <authorList>
            <person name="Herpin A."/>
            <person name="Takehana Y."/>
            <person name="Naruse K."/>
            <person name="Ansai S."/>
            <person name="Kawaguchi M."/>
        </authorList>
    </citation>
    <scope>NUCLEOTIDE SEQUENCE [LARGE SCALE GENOMIC DNA]</scope>
    <source>
        <strain evidence="2">RS831</strain>
        <tissue evidence="2">Whole body</tissue>
    </source>
</reference>
<proteinExistence type="predicted"/>
<sequence>MEDTKTDRSHWSLLAARQLLAVRIPAGIRFSAASSWLPETEPFSRTDPSVSCRRTFVFCSPVTVSSAGSRVCHANMRTPDDTEETRSHVICIYMQENQRHVECGGWSAPSDPPPGPSPFVMVEAQTGRTLQHSRAGPRR</sequence>
<name>A0A3S2MID1_ORYJA</name>
<gene>
    <name evidence="2" type="ORF">OJAV_G00085030</name>
</gene>
<dbReference type="EMBL" id="CM012445">
    <property type="protein sequence ID" value="RVE67782.1"/>
    <property type="molecule type" value="Genomic_DNA"/>
</dbReference>
<protein>
    <submittedName>
        <fullName evidence="2">Uncharacterized protein</fullName>
    </submittedName>
</protein>
<feature type="region of interest" description="Disordered" evidence="1">
    <location>
        <begin position="103"/>
        <end position="139"/>
    </location>
</feature>
<dbReference type="AlphaFoldDB" id="A0A3S2MID1"/>